<dbReference type="Gene3D" id="3.30.160.670">
    <property type="match status" value="1"/>
</dbReference>
<evidence type="ECO:0000259" key="1">
    <source>
        <dbReference type="Pfam" id="PF13590"/>
    </source>
</evidence>
<proteinExistence type="predicted"/>
<dbReference type="RefSeq" id="WP_155325711.1">
    <property type="nucleotide sequence ID" value="NZ_AP021876.1"/>
</dbReference>
<dbReference type="AlphaFoldDB" id="A0A5K8A1I4"/>
<gene>
    <name evidence="2" type="ORF">DSCO28_69750</name>
</gene>
<dbReference type="PROSITE" id="PS51257">
    <property type="entry name" value="PROKAR_LIPOPROTEIN"/>
    <property type="match status" value="1"/>
</dbReference>
<feature type="domain" description="DUF4136" evidence="1">
    <location>
        <begin position="25"/>
        <end position="183"/>
    </location>
</feature>
<name>A0A5K8A1I4_9BACT</name>
<sequence>MQWMIKMVGVVVTLAALTGCSVVQVSQDYDPRADLSGQGTWQWRQPDQATVGDVRIDNPLLDGRIRRAVESHLAGRKMRQPTHMPDLYISYHLSIEQRIEGNTVYPAFGAWWYGYPWFGGMEAETRIHQYDECRLVIDIHAAETGHLLWRGTGVYRYKTYPNPQAAAESIRKTVDKILLQFPPHPS</sequence>
<dbReference type="KEGG" id="dov:DSCO28_69750"/>
<organism evidence="2 3">
    <name type="scientific">Desulfosarcina ovata subsp. sediminis</name>
    <dbReference type="NCBI Taxonomy" id="885957"/>
    <lineage>
        <taxon>Bacteria</taxon>
        <taxon>Pseudomonadati</taxon>
        <taxon>Thermodesulfobacteriota</taxon>
        <taxon>Desulfobacteria</taxon>
        <taxon>Desulfobacterales</taxon>
        <taxon>Desulfosarcinaceae</taxon>
        <taxon>Desulfosarcina</taxon>
    </lineage>
</organism>
<dbReference type="Proteomes" id="UP000425960">
    <property type="component" value="Chromosome"/>
</dbReference>
<reference evidence="2 3" key="1">
    <citation type="submission" date="2019-11" db="EMBL/GenBank/DDBJ databases">
        <title>Comparative genomics of hydrocarbon-degrading Desulfosarcina strains.</title>
        <authorList>
            <person name="Watanabe M."/>
            <person name="Kojima H."/>
            <person name="Fukui M."/>
        </authorList>
    </citation>
    <scope>NUCLEOTIDE SEQUENCE [LARGE SCALE GENOMIC DNA]</scope>
    <source>
        <strain evidence="2 3">28bB2T</strain>
    </source>
</reference>
<evidence type="ECO:0000313" key="3">
    <source>
        <dbReference type="Proteomes" id="UP000425960"/>
    </source>
</evidence>
<evidence type="ECO:0000313" key="2">
    <source>
        <dbReference type="EMBL" id="BBO86409.1"/>
    </source>
</evidence>
<dbReference type="Pfam" id="PF13590">
    <property type="entry name" value="DUF4136"/>
    <property type="match status" value="1"/>
</dbReference>
<dbReference type="InterPro" id="IPR025411">
    <property type="entry name" value="DUF4136"/>
</dbReference>
<protein>
    <recommendedName>
        <fullName evidence="1">DUF4136 domain-containing protein</fullName>
    </recommendedName>
</protein>
<accession>A0A5K8A1I4</accession>
<dbReference type="EMBL" id="AP021876">
    <property type="protein sequence ID" value="BBO86409.1"/>
    <property type="molecule type" value="Genomic_DNA"/>
</dbReference>